<organism evidence="2 3">
    <name type="scientific">Candidatus Lokiarchaeum ossiferum</name>
    <dbReference type="NCBI Taxonomy" id="2951803"/>
    <lineage>
        <taxon>Archaea</taxon>
        <taxon>Promethearchaeati</taxon>
        <taxon>Promethearchaeota</taxon>
        <taxon>Promethearchaeia</taxon>
        <taxon>Promethearchaeales</taxon>
        <taxon>Promethearchaeaceae</taxon>
        <taxon>Candidatus Lokiarchaeum</taxon>
    </lineage>
</organism>
<sequence>MTNRKKVKAEISKNLDKDIQVLADIEVEERDKVFEGDSNRYSQILEQRKQDKREREDAKKQKIHLGKRKHIEKRAIAEVEEQQA</sequence>
<evidence type="ECO:0000256" key="1">
    <source>
        <dbReference type="SAM" id="MobiDB-lite"/>
    </source>
</evidence>
<keyword evidence="3" id="KW-1185">Reference proteome</keyword>
<proteinExistence type="predicted"/>
<protein>
    <submittedName>
        <fullName evidence="2">Uncharacterized protein</fullName>
    </submittedName>
</protein>
<dbReference type="EMBL" id="CP104013">
    <property type="protein sequence ID" value="UYP44129.1"/>
    <property type="molecule type" value="Genomic_DNA"/>
</dbReference>
<reference evidence="2" key="1">
    <citation type="submission" date="2022-09" db="EMBL/GenBank/DDBJ databases">
        <title>Actin cytoskeleton and complex cell architecture in an #Asgard archaeon.</title>
        <authorList>
            <person name="Ponce Toledo R.I."/>
            <person name="Schleper C."/>
            <person name="Rodrigues Oliveira T."/>
            <person name="Wollweber F."/>
            <person name="Xu J."/>
            <person name="Rittmann S."/>
            <person name="Klingl A."/>
            <person name="Pilhofer M."/>
        </authorList>
    </citation>
    <scope>NUCLEOTIDE SEQUENCE</scope>
    <source>
        <strain evidence="2">B-35</strain>
    </source>
</reference>
<evidence type="ECO:0000313" key="3">
    <source>
        <dbReference type="Proteomes" id="UP001208689"/>
    </source>
</evidence>
<feature type="compositionally biased region" description="Basic and acidic residues" evidence="1">
    <location>
        <begin position="46"/>
        <end position="60"/>
    </location>
</feature>
<name>A0ABY6HNR3_9ARCH</name>
<gene>
    <name evidence="2" type="ORF">NEF87_000414</name>
</gene>
<feature type="region of interest" description="Disordered" evidence="1">
    <location>
        <begin position="44"/>
        <end position="66"/>
    </location>
</feature>
<accession>A0ABY6HNR3</accession>
<dbReference type="Proteomes" id="UP001208689">
    <property type="component" value="Chromosome"/>
</dbReference>
<evidence type="ECO:0000313" key="2">
    <source>
        <dbReference type="EMBL" id="UYP44129.1"/>
    </source>
</evidence>